<dbReference type="InParanoid" id="A0A1X7UIE8"/>
<dbReference type="PROSITE" id="PS50195">
    <property type="entry name" value="PX"/>
    <property type="match status" value="1"/>
</dbReference>
<dbReference type="Pfam" id="PF02194">
    <property type="entry name" value="PXA"/>
    <property type="match status" value="1"/>
</dbReference>
<dbReference type="SMART" id="SM00313">
    <property type="entry name" value="PXA"/>
    <property type="match status" value="1"/>
</dbReference>
<feature type="transmembrane region" description="Helical" evidence="3">
    <location>
        <begin position="5"/>
        <end position="22"/>
    </location>
</feature>
<evidence type="ECO:0000259" key="5">
    <source>
        <dbReference type="PROSITE" id="PS50195"/>
    </source>
</evidence>
<dbReference type="SMART" id="SM00312">
    <property type="entry name" value="PX"/>
    <property type="match status" value="1"/>
</dbReference>
<comment type="similarity">
    <text evidence="1">Belongs to the sorting nexin family.</text>
</comment>
<evidence type="ECO:0000313" key="7">
    <source>
        <dbReference type="EnsemblMetazoa" id="Aqu2.1.27248_001"/>
    </source>
</evidence>
<evidence type="ECO:0000256" key="2">
    <source>
        <dbReference type="SAM" id="MobiDB-lite"/>
    </source>
</evidence>
<gene>
    <name evidence="7" type="primary">100635824</name>
</gene>
<proteinExistence type="inferred from homology"/>
<dbReference type="OrthoDB" id="120967at2759"/>
<evidence type="ECO:0008006" key="9">
    <source>
        <dbReference type="Google" id="ProtNLM"/>
    </source>
</evidence>
<dbReference type="InterPro" id="IPR036305">
    <property type="entry name" value="RGS_sf"/>
</dbReference>
<organism evidence="7">
    <name type="scientific">Amphimedon queenslandica</name>
    <name type="common">Sponge</name>
    <dbReference type="NCBI Taxonomy" id="400682"/>
    <lineage>
        <taxon>Eukaryota</taxon>
        <taxon>Metazoa</taxon>
        <taxon>Porifera</taxon>
        <taxon>Demospongiae</taxon>
        <taxon>Heteroscleromorpha</taxon>
        <taxon>Haplosclerida</taxon>
        <taxon>Niphatidae</taxon>
        <taxon>Amphimedon</taxon>
    </lineage>
</organism>
<keyword evidence="3" id="KW-1133">Transmembrane helix</keyword>
<reference evidence="7" key="2">
    <citation type="submission" date="2017-05" db="UniProtKB">
        <authorList>
            <consortium name="EnsemblMetazoa"/>
        </authorList>
    </citation>
    <scope>IDENTIFICATION</scope>
</reference>
<dbReference type="PROSITE" id="PS50132">
    <property type="entry name" value="RGS"/>
    <property type="match status" value="1"/>
</dbReference>
<accession>A0A1X7UIE8</accession>
<dbReference type="PROSITE" id="PS51207">
    <property type="entry name" value="PXA"/>
    <property type="match status" value="1"/>
</dbReference>
<dbReference type="InterPro" id="IPR013937">
    <property type="entry name" value="Sorting_nexin_C"/>
</dbReference>
<keyword evidence="3" id="KW-0472">Membrane</keyword>
<dbReference type="InterPro" id="IPR003114">
    <property type="entry name" value="Phox_assoc"/>
</dbReference>
<evidence type="ECO:0000256" key="3">
    <source>
        <dbReference type="SAM" id="Phobius"/>
    </source>
</evidence>
<keyword evidence="3" id="KW-0812">Transmembrane</keyword>
<reference evidence="8" key="1">
    <citation type="journal article" date="2010" name="Nature">
        <title>The Amphimedon queenslandica genome and the evolution of animal complexity.</title>
        <authorList>
            <person name="Srivastava M."/>
            <person name="Simakov O."/>
            <person name="Chapman J."/>
            <person name="Fahey B."/>
            <person name="Gauthier M.E."/>
            <person name="Mitros T."/>
            <person name="Richards G.S."/>
            <person name="Conaco C."/>
            <person name="Dacre M."/>
            <person name="Hellsten U."/>
            <person name="Larroux C."/>
            <person name="Putnam N.H."/>
            <person name="Stanke M."/>
            <person name="Adamska M."/>
            <person name="Darling A."/>
            <person name="Degnan S.M."/>
            <person name="Oakley T.H."/>
            <person name="Plachetzki D.C."/>
            <person name="Zhai Y."/>
            <person name="Adamski M."/>
            <person name="Calcino A."/>
            <person name="Cummins S.F."/>
            <person name="Goodstein D.M."/>
            <person name="Harris C."/>
            <person name="Jackson D.J."/>
            <person name="Leys S.P."/>
            <person name="Shu S."/>
            <person name="Woodcroft B.J."/>
            <person name="Vervoort M."/>
            <person name="Kosik K.S."/>
            <person name="Manning G."/>
            <person name="Degnan B.M."/>
            <person name="Rokhsar D.S."/>
        </authorList>
    </citation>
    <scope>NUCLEOTIDE SEQUENCE [LARGE SCALE GENOMIC DNA]</scope>
</reference>
<feature type="region of interest" description="Disordered" evidence="2">
    <location>
        <begin position="474"/>
        <end position="518"/>
    </location>
</feature>
<dbReference type="STRING" id="400682.A0A1X7UIE8"/>
<dbReference type="GO" id="GO:0035091">
    <property type="term" value="F:phosphatidylinositol binding"/>
    <property type="evidence" value="ECO:0007669"/>
    <property type="project" value="InterPro"/>
</dbReference>
<name>A0A1X7UIE8_AMPQE</name>
<dbReference type="InterPro" id="IPR016137">
    <property type="entry name" value="RGS"/>
</dbReference>
<feature type="domain" description="PXA" evidence="6">
    <location>
        <begin position="86"/>
        <end position="261"/>
    </location>
</feature>
<dbReference type="InterPro" id="IPR044926">
    <property type="entry name" value="RGS_subdomain_2"/>
</dbReference>
<dbReference type="SMART" id="SM00315">
    <property type="entry name" value="RGS"/>
    <property type="match status" value="1"/>
</dbReference>
<dbReference type="Gene3D" id="3.30.1520.10">
    <property type="entry name" value="Phox-like domain"/>
    <property type="match status" value="1"/>
</dbReference>
<keyword evidence="8" id="KW-1185">Reference proteome</keyword>
<evidence type="ECO:0000256" key="1">
    <source>
        <dbReference type="ARBA" id="ARBA00010883"/>
    </source>
</evidence>
<dbReference type="InterPro" id="IPR001683">
    <property type="entry name" value="PX_dom"/>
</dbReference>
<evidence type="ECO:0000259" key="6">
    <source>
        <dbReference type="PROSITE" id="PS51207"/>
    </source>
</evidence>
<sequence length="997" mass="114262">MAVKYHFIFLFLALLFSLYYLYTPWLLFPLFLLLSIIFGGSLALFKGSYELRRSETQPRPPKPIPHPFLYHLKVYPPKTLLPTLVSANIDDRIHRVIDLVLLHHVRPFYSIVAPNEKKFFNSLTPEVWKVLQVLLKRISQVDTLKLISHDSIEVLRQHFLSFRGFSGSGSGARPGSASARSFPNLRSFPYLENEEKEIEFLRKAIDVLLCVCLDREYLECTPIRIIIREFLVCNIVHPMIERICEPDYINQKLLRYLVQREELTKVSQKRYAHSETYEDFMQHIKKCDDINELTHIRSSIITDIMQAKAVQRMKEASSTGLRVSSLPVAVSADKAKSLMERDLRLYITQLTTAKGACERRIRALGGEDYQQDQVETEQVKPDFPRPIPFETIMKSEKCLDYFERFLNKCNYGNRLAFMRETRGLLKTGPGSSTVSLQSIKNIYAKYLALGAECPIYPPSELLEELERAMEIEASIPPPPFSPLPSTPSLPQSSLPSSPNSSLSSLSSHSSSAHAHSSSPGSPSLIALINIQRLIHQELHEQHYETFLYSEDFKEFMEGETESEDKVLALSFSGISGSALDDNVYQKRLTALKRKLSDKDSVIASYKAETSAVKENTATARVKRLEKGRTEIQEEIKQLQRYIEHTEEWFGTQGKWNVEISNVDLAEDVGNDKDPLMILVVHRPPVNRKAMSRNTFTSFSPFVNDSLCSSESIEEDMDSGVIALSTHENPEVPKSAGWVLGRRLSEFQELHTKIRPICPDLIFPPLPRKSFIPFLKREDQQYWDKYKHALQIYVNTVLHNQFLIESQEVFNFLSPASADLHKDEKPSRLLLRETKEESILDSVSSLISEVFELQGKSRILRKQLYDLAQLTFGRGLEGELQDLMKWLVSEPMLVYYIETFQESMWPGGEIGEAPQDRSDAEKELTKEEAKQHFMKCIPLTLQTVLGQRNCNLGFLKMFTAFQDRNANKQLFYSCFELLMYAVIPELETVEVVDHGSVH</sequence>
<dbReference type="KEGG" id="aqu:100635824"/>
<evidence type="ECO:0000259" key="4">
    <source>
        <dbReference type="PROSITE" id="PS50132"/>
    </source>
</evidence>
<protein>
    <recommendedName>
        <fullName evidence="9">PXA domain-containing protein</fullName>
    </recommendedName>
</protein>
<feature type="compositionally biased region" description="Pro residues" evidence="2">
    <location>
        <begin position="475"/>
        <end position="487"/>
    </location>
</feature>
<dbReference type="eggNOG" id="KOG2101">
    <property type="taxonomic scope" value="Eukaryota"/>
</dbReference>
<dbReference type="SUPFAM" id="SSF64268">
    <property type="entry name" value="PX domain"/>
    <property type="match status" value="1"/>
</dbReference>
<dbReference type="Pfam" id="PF00787">
    <property type="entry name" value="PX"/>
    <property type="match status" value="1"/>
</dbReference>
<dbReference type="Proteomes" id="UP000007879">
    <property type="component" value="Unassembled WGS sequence"/>
</dbReference>
<dbReference type="InterPro" id="IPR036871">
    <property type="entry name" value="PX_dom_sf"/>
</dbReference>
<feature type="domain" description="RGS" evidence="4">
    <location>
        <begin position="388"/>
        <end position="556"/>
    </location>
</feature>
<evidence type="ECO:0000313" key="8">
    <source>
        <dbReference type="Proteomes" id="UP000007879"/>
    </source>
</evidence>
<feature type="compositionally biased region" description="Low complexity" evidence="2">
    <location>
        <begin position="488"/>
        <end position="518"/>
    </location>
</feature>
<dbReference type="AlphaFoldDB" id="A0A1X7UIE8"/>
<dbReference type="PANTHER" id="PTHR22775">
    <property type="entry name" value="SORTING NEXIN"/>
    <property type="match status" value="1"/>
</dbReference>
<dbReference type="Gene3D" id="1.10.167.10">
    <property type="entry name" value="Regulator of G-protein Signalling 4, domain 2"/>
    <property type="match status" value="1"/>
</dbReference>
<feature type="domain" description="PX" evidence="5">
    <location>
        <begin position="697"/>
        <end position="819"/>
    </location>
</feature>
<dbReference type="Pfam" id="PF08628">
    <property type="entry name" value="Nexin_C"/>
    <property type="match status" value="1"/>
</dbReference>
<dbReference type="SUPFAM" id="SSF48097">
    <property type="entry name" value="Regulator of G-protein signaling, RGS"/>
    <property type="match status" value="1"/>
</dbReference>
<dbReference type="EnsemblMetazoa" id="Aqu2.1.27248_001">
    <property type="protein sequence ID" value="Aqu2.1.27248_001"/>
    <property type="gene ID" value="Aqu2.1.27248"/>
</dbReference>
<dbReference type="PANTHER" id="PTHR22775:SF48">
    <property type="entry name" value="SORTING NEXIN-25"/>
    <property type="match status" value="1"/>
</dbReference>
<dbReference type="EnsemblMetazoa" id="XM_003387842.3">
    <property type="protein sequence ID" value="XP_003387890.1"/>
    <property type="gene ID" value="LOC100635824"/>
</dbReference>